<comment type="caution">
    <text evidence="2">The sequence shown here is derived from an EMBL/GenBank/DDBJ whole genome shotgun (WGS) entry which is preliminary data.</text>
</comment>
<proteinExistence type="predicted"/>
<dbReference type="Proteomes" id="UP000532247">
    <property type="component" value="Unassembled WGS sequence"/>
</dbReference>
<accession>A0A7Y4B1F9</accession>
<feature type="domain" description="Immunity MXAN-0049 protein" evidence="1">
    <location>
        <begin position="135"/>
        <end position="215"/>
    </location>
</feature>
<organism evidence="2 3">
    <name type="scientific">Vibrio alginolyticus</name>
    <dbReference type="NCBI Taxonomy" id="663"/>
    <lineage>
        <taxon>Bacteria</taxon>
        <taxon>Pseudomonadati</taxon>
        <taxon>Pseudomonadota</taxon>
        <taxon>Gammaproteobacteria</taxon>
        <taxon>Vibrionales</taxon>
        <taxon>Vibrionaceae</taxon>
        <taxon>Vibrio</taxon>
    </lineage>
</organism>
<dbReference type="InterPro" id="IPR012433">
    <property type="entry name" value="Imm11"/>
</dbReference>
<dbReference type="Pfam" id="PF07791">
    <property type="entry name" value="Imm11"/>
    <property type="match status" value="1"/>
</dbReference>
<protein>
    <recommendedName>
        <fullName evidence="1">Immunity MXAN-0049 protein domain-containing protein</fullName>
    </recommendedName>
</protein>
<dbReference type="EMBL" id="VTYF01000003">
    <property type="protein sequence ID" value="NOI08730.1"/>
    <property type="molecule type" value="Genomic_DNA"/>
</dbReference>
<name>A0A7Y4B1F9_VIBAL</name>
<evidence type="ECO:0000313" key="3">
    <source>
        <dbReference type="Proteomes" id="UP000532247"/>
    </source>
</evidence>
<sequence length="217" mass="24428">MKVNSIYYVWFGLVWFESAQIDLRTVMTAFNKVFIVTPNVNDFAMLRESSLEMSLQVTASKPIQLYGEPVKASWKSIDIEWLDVKGEKPLPRPDIAAWGSFTLAVSASIADKLNVLSENVEFLPLNLQGKPWRALNIVTQIDAIDTSATEYNLRHGKLSRVRPFKKLVLNREAVNESNLFRVKGAGLRTFCTDKKGGLYDSVKALNLTGLDFKEVLV</sequence>
<evidence type="ECO:0000313" key="2">
    <source>
        <dbReference type="EMBL" id="NOI08730.1"/>
    </source>
</evidence>
<gene>
    <name evidence="2" type="ORF">F0254_07595</name>
</gene>
<evidence type="ECO:0000259" key="1">
    <source>
        <dbReference type="Pfam" id="PF07791"/>
    </source>
</evidence>
<dbReference type="AlphaFoldDB" id="A0A7Y4B1F9"/>
<reference evidence="2 3" key="1">
    <citation type="submission" date="2019-09" db="EMBL/GenBank/DDBJ databases">
        <title>Draft genome sequencing and comparative genomics of hatchery-associated Vibrios.</title>
        <authorList>
            <person name="Kehlet-Delgado H."/>
            <person name="Mueller R.S."/>
        </authorList>
    </citation>
    <scope>NUCLEOTIDE SEQUENCE [LARGE SCALE GENOMIC DNA]</scope>
    <source>
        <strain evidence="2 3">081416A</strain>
    </source>
</reference>